<evidence type="ECO:0000256" key="2">
    <source>
        <dbReference type="ARBA" id="ARBA00023002"/>
    </source>
</evidence>
<evidence type="ECO:0000313" key="5">
    <source>
        <dbReference type="Proteomes" id="UP001555826"/>
    </source>
</evidence>
<evidence type="ECO:0000313" key="4">
    <source>
        <dbReference type="EMBL" id="MEW9264158.1"/>
    </source>
</evidence>
<gene>
    <name evidence="4" type="ORF">AB1207_05320</name>
</gene>
<dbReference type="EC" id="1.-.-.-" evidence="4"/>
<comment type="caution">
    <text evidence="4">The sequence shown here is derived from an EMBL/GenBank/DDBJ whole genome shotgun (WGS) entry which is preliminary data.</text>
</comment>
<dbReference type="InterPro" id="IPR002347">
    <property type="entry name" value="SDR_fam"/>
</dbReference>
<name>A0ABV3P427_9ACTN</name>
<reference evidence="4 5" key="1">
    <citation type="submission" date="2024-07" db="EMBL/GenBank/DDBJ databases">
        <authorList>
            <person name="Thanompreechachai J."/>
            <person name="Duangmal K."/>
        </authorList>
    </citation>
    <scope>NUCLEOTIDE SEQUENCE [LARGE SCALE GENOMIC DNA]</scope>
    <source>
        <strain evidence="4 5">KCTC 19886</strain>
    </source>
</reference>
<dbReference type="InterPro" id="IPR036291">
    <property type="entry name" value="NAD(P)-bd_dom_sf"/>
</dbReference>
<protein>
    <submittedName>
        <fullName evidence="4">SDR family oxidoreductase</fullName>
        <ecNumber evidence="4">1.-.-.-</ecNumber>
    </submittedName>
</protein>
<evidence type="ECO:0000256" key="1">
    <source>
        <dbReference type="ARBA" id="ARBA00006484"/>
    </source>
</evidence>
<organism evidence="4 5">
    <name type="scientific">Kineococcus endophyticus</name>
    <dbReference type="NCBI Taxonomy" id="1181883"/>
    <lineage>
        <taxon>Bacteria</taxon>
        <taxon>Bacillati</taxon>
        <taxon>Actinomycetota</taxon>
        <taxon>Actinomycetes</taxon>
        <taxon>Kineosporiales</taxon>
        <taxon>Kineosporiaceae</taxon>
        <taxon>Kineococcus</taxon>
    </lineage>
</organism>
<dbReference type="PRINTS" id="PR00081">
    <property type="entry name" value="GDHRDH"/>
</dbReference>
<dbReference type="PANTHER" id="PTHR44196">
    <property type="entry name" value="DEHYDROGENASE/REDUCTASE SDR FAMILY MEMBER 7B"/>
    <property type="match status" value="1"/>
</dbReference>
<evidence type="ECO:0000256" key="3">
    <source>
        <dbReference type="RuleBase" id="RU000363"/>
    </source>
</evidence>
<dbReference type="Proteomes" id="UP001555826">
    <property type="component" value="Unassembled WGS sequence"/>
</dbReference>
<keyword evidence="2 4" id="KW-0560">Oxidoreductase</keyword>
<dbReference type="PRINTS" id="PR00080">
    <property type="entry name" value="SDRFAMILY"/>
</dbReference>
<dbReference type="GO" id="GO:0016491">
    <property type="term" value="F:oxidoreductase activity"/>
    <property type="evidence" value="ECO:0007669"/>
    <property type="project" value="UniProtKB-KW"/>
</dbReference>
<dbReference type="Gene3D" id="3.40.50.720">
    <property type="entry name" value="NAD(P)-binding Rossmann-like Domain"/>
    <property type="match status" value="1"/>
</dbReference>
<sequence length="264" mass="26722">MSQSQTYAGRTALVTGASSGIGAGLARALAERGADLVLVARRADALEELAAQVRAAHGRTVHVAPADLGAPGAGRDLHERVLALGLHVDVLVNNAGFGVAGPVAGADADALVAQVPVNCSAVVDLTTRFLPAMVARRSGVVVNVASVAALQPVPGLAVYAATKAFVLSFTEALWAEQRGTGVRVLAVCPGPTDTPFFEVAGEESDSGLPRRTVDDVVATTLRALQSGGPSVVDGPLFTALGVVARLMPRGVVARVSGMVARPKG</sequence>
<dbReference type="EMBL" id="JBFNQN010000003">
    <property type="protein sequence ID" value="MEW9264158.1"/>
    <property type="molecule type" value="Genomic_DNA"/>
</dbReference>
<dbReference type="PIRSF" id="PIRSF000126">
    <property type="entry name" value="11-beta-HSD1"/>
    <property type="match status" value="1"/>
</dbReference>
<comment type="similarity">
    <text evidence="1 3">Belongs to the short-chain dehydrogenases/reductases (SDR) family.</text>
</comment>
<dbReference type="RefSeq" id="WP_367636769.1">
    <property type="nucleotide sequence ID" value="NZ_JBFNQN010000003.1"/>
</dbReference>
<keyword evidence="5" id="KW-1185">Reference proteome</keyword>
<dbReference type="PANTHER" id="PTHR44196:SF2">
    <property type="entry name" value="SHORT-CHAIN DEHYDROGENASE-RELATED"/>
    <property type="match status" value="1"/>
</dbReference>
<dbReference type="Pfam" id="PF00106">
    <property type="entry name" value="adh_short"/>
    <property type="match status" value="1"/>
</dbReference>
<dbReference type="CDD" id="cd05233">
    <property type="entry name" value="SDR_c"/>
    <property type="match status" value="1"/>
</dbReference>
<accession>A0ABV3P427</accession>
<dbReference type="SUPFAM" id="SSF51735">
    <property type="entry name" value="NAD(P)-binding Rossmann-fold domains"/>
    <property type="match status" value="1"/>
</dbReference>
<proteinExistence type="inferred from homology"/>